<keyword evidence="2" id="KW-0698">rRNA processing</keyword>
<evidence type="ECO:0000256" key="3">
    <source>
        <dbReference type="ARBA" id="ARBA00022553"/>
    </source>
</evidence>
<dbReference type="FunFam" id="3.40.50.150:FF:000139">
    <property type="entry name" value="probable 28S rRNA (Cytosine-C(5))-methyltransferase isoform X2"/>
    <property type="match status" value="1"/>
</dbReference>
<feature type="binding site" evidence="12">
    <location>
        <position position="306"/>
    </location>
    <ligand>
        <name>S-adenosyl-L-methionine</name>
        <dbReference type="ChEBI" id="CHEBI:59789"/>
    </ligand>
</feature>
<evidence type="ECO:0000313" key="16">
    <source>
        <dbReference type="Ensembl" id="ENSCMIP00000026892.1"/>
    </source>
</evidence>
<dbReference type="PANTHER" id="PTHR22807">
    <property type="entry name" value="NOP2 YEAST -RELATED NOL1/NOP2/FMU SUN DOMAIN-CONTAINING"/>
    <property type="match status" value="1"/>
</dbReference>
<accession>A0A4W3IDM9</accession>
<evidence type="ECO:0000256" key="10">
    <source>
        <dbReference type="ARBA" id="ARBA00069641"/>
    </source>
</evidence>
<evidence type="ECO:0000256" key="9">
    <source>
        <dbReference type="ARBA" id="ARBA00023242"/>
    </source>
</evidence>
<dbReference type="Ensembl" id="ENSCMIT00000027323.1">
    <property type="protein sequence ID" value="ENSCMIP00000026892.1"/>
    <property type="gene ID" value="ENSCMIG00000011734.1"/>
</dbReference>
<feature type="chain" id="PRO_5021364392" description="28S rRNA (cytosine-C(5))-methyltransferase" evidence="14">
    <location>
        <begin position="21"/>
        <end position="483"/>
    </location>
</feature>
<name>A0A4W3IDM9_CALMI</name>
<feature type="signal peptide" evidence="14">
    <location>
        <begin position="1"/>
        <end position="20"/>
    </location>
</feature>
<dbReference type="InterPro" id="IPR001678">
    <property type="entry name" value="MeTrfase_RsmB-F_NOP2_dom"/>
</dbReference>
<protein>
    <recommendedName>
        <fullName evidence="10">28S rRNA (cytosine-C(5))-methyltransferase</fullName>
    </recommendedName>
    <alternativeName>
        <fullName evidence="11">NOL1/NOP2/Sun domain family member 5</fullName>
    </alternativeName>
</protein>
<keyword evidence="3" id="KW-0597">Phosphoprotein</keyword>
<dbReference type="Pfam" id="PF21148">
    <property type="entry name" value="NSUN5_fdxn-like"/>
    <property type="match status" value="1"/>
</dbReference>
<keyword evidence="9" id="KW-0539">Nucleus</keyword>
<organism evidence="16 17">
    <name type="scientific">Callorhinchus milii</name>
    <name type="common">Ghost shark</name>
    <dbReference type="NCBI Taxonomy" id="7868"/>
    <lineage>
        <taxon>Eukaryota</taxon>
        <taxon>Metazoa</taxon>
        <taxon>Chordata</taxon>
        <taxon>Craniata</taxon>
        <taxon>Vertebrata</taxon>
        <taxon>Chondrichthyes</taxon>
        <taxon>Holocephali</taxon>
        <taxon>Chimaeriformes</taxon>
        <taxon>Callorhinchidae</taxon>
        <taxon>Callorhinchus</taxon>
    </lineage>
</organism>
<evidence type="ECO:0000256" key="12">
    <source>
        <dbReference type="PROSITE-ProRule" id="PRU01023"/>
    </source>
</evidence>
<dbReference type="PANTHER" id="PTHR22807:SF4">
    <property type="entry name" value="28S RRNA (CYTOSINE-C(5))-METHYLTRANSFERASE"/>
    <property type="match status" value="1"/>
</dbReference>
<evidence type="ECO:0000256" key="13">
    <source>
        <dbReference type="SAM" id="MobiDB-lite"/>
    </source>
</evidence>
<keyword evidence="7 12" id="KW-0694">RNA-binding</keyword>
<evidence type="ECO:0000259" key="15">
    <source>
        <dbReference type="PROSITE" id="PS51686"/>
    </source>
</evidence>
<dbReference type="FunFam" id="3.30.70.1170:FF:000004">
    <property type="entry name" value="probable 28S rRNA (Cytosine-C(5))-methyltransferase isoform X2"/>
    <property type="match status" value="1"/>
</dbReference>
<dbReference type="OMA" id="SFKSRIY"/>
<evidence type="ECO:0000256" key="2">
    <source>
        <dbReference type="ARBA" id="ARBA00022552"/>
    </source>
</evidence>
<dbReference type="GO" id="GO:0009383">
    <property type="term" value="F:rRNA (cytosine-C5-)-methyltransferase activity"/>
    <property type="evidence" value="ECO:0007669"/>
    <property type="project" value="UniProtKB-ARBA"/>
</dbReference>
<dbReference type="Gene3D" id="3.40.50.150">
    <property type="entry name" value="Vaccinia Virus protein VP39"/>
    <property type="match status" value="1"/>
</dbReference>
<dbReference type="InterPro" id="IPR023267">
    <property type="entry name" value="RCMT"/>
</dbReference>
<evidence type="ECO:0000256" key="6">
    <source>
        <dbReference type="ARBA" id="ARBA00022691"/>
    </source>
</evidence>
<dbReference type="Pfam" id="PF21153">
    <property type="entry name" value="NSUN5_N"/>
    <property type="match status" value="1"/>
</dbReference>
<dbReference type="PROSITE" id="PS51686">
    <property type="entry name" value="SAM_MT_RSMB_NOP"/>
    <property type="match status" value="1"/>
</dbReference>
<keyword evidence="4 12" id="KW-0489">Methyltransferase</keyword>
<proteinExistence type="inferred from homology"/>
<keyword evidence="5 12" id="KW-0808">Transferase</keyword>
<feature type="active site" description="Nucleophile" evidence="12">
    <location>
        <position position="361"/>
    </location>
</feature>
<evidence type="ECO:0000313" key="17">
    <source>
        <dbReference type="Proteomes" id="UP000314986"/>
    </source>
</evidence>
<reference evidence="17" key="1">
    <citation type="journal article" date="2006" name="Science">
        <title>Ancient noncoding elements conserved in the human genome.</title>
        <authorList>
            <person name="Venkatesh B."/>
            <person name="Kirkness E.F."/>
            <person name="Loh Y.H."/>
            <person name="Halpern A.L."/>
            <person name="Lee A.P."/>
            <person name="Johnson J."/>
            <person name="Dandona N."/>
            <person name="Viswanathan L.D."/>
            <person name="Tay A."/>
            <person name="Venter J.C."/>
            <person name="Strausberg R.L."/>
            <person name="Brenner S."/>
        </authorList>
    </citation>
    <scope>NUCLEOTIDE SEQUENCE [LARGE SCALE GENOMIC DNA]</scope>
</reference>
<dbReference type="GO" id="GO:0003723">
    <property type="term" value="F:RNA binding"/>
    <property type="evidence" value="ECO:0007669"/>
    <property type="project" value="UniProtKB-UniRule"/>
</dbReference>
<dbReference type="GO" id="GO:0070475">
    <property type="term" value="P:rRNA base methylation"/>
    <property type="evidence" value="ECO:0007669"/>
    <property type="project" value="UniProtKB-ARBA"/>
</dbReference>
<keyword evidence="6 12" id="KW-0949">S-adenosyl-L-methionine</keyword>
<comment type="subcellular location">
    <subcellularLocation>
        <location evidence="1">Nucleus</location>
        <location evidence="1">Nucleolus</location>
    </subcellularLocation>
</comment>
<feature type="domain" description="SAM-dependent MTase RsmB/NOP-type" evidence="15">
    <location>
        <begin position="127"/>
        <end position="427"/>
    </location>
</feature>
<evidence type="ECO:0000256" key="11">
    <source>
        <dbReference type="ARBA" id="ARBA00076890"/>
    </source>
</evidence>
<evidence type="ECO:0000256" key="8">
    <source>
        <dbReference type="ARBA" id="ARBA00022990"/>
    </source>
</evidence>
<dbReference type="SMR" id="A0A4W3IDM9"/>
<feature type="region of interest" description="Disordered" evidence="13">
    <location>
        <begin position="431"/>
        <end position="483"/>
    </location>
</feature>
<dbReference type="GeneTree" id="ENSGT00940000155974"/>
<reference evidence="16" key="5">
    <citation type="submission" date="2025-09" db="UniProtKB">
        <authorList>
            <consortium name="Ensembl"/>
        </authorList>
    </citation>
    <scope>IDENTIFICATION</scope>
</reference>
<dbReference type="InterPro" id="IPR049561">
    <property type="entry name" value="NSUN5_7_fdxn-like"/>
</dbReference>
<dbReference type="InterPro" id="IPR049560">
    <property type="entry name" value="MeTrfase_RsmB-F_NOP2_cat"/>
</dbReference>
<keyword evidence="17" id="KW-1185">Reference proteome</keyword>
<evidence type="ECO:0000256" key="4">
    <source>
        <dbReference type="ARBA" id="ARBA00022603"/>
    </source>
</evidence>
<dbReference type="AlphaFoldDB" id="A0A4W3IDM9"/>
<dbReference type="InParanoid" id="A0A4W3IDM9"/>
<dbReference type="STRING" id="7868.ENSCMIP00000026892"/>
<feature type="binding site" evidence="12">
    <location>
        <position position="286"/>
    </location>
    <ligand>
        <name>S-adenosyl-L-methionine</name>
        <dbReference type="ChEBI" id="CHEBI:59789"/>
    </ligand>
</feature>
<feature type="compositionally biased region" description="Basic residues" evidence="13">
    <location>
        <begin position="468"/>
        <end position="483"/>
    </location>
</feature>
<sequence>MLSFFGRLLSLSLSLSLHLACSLIDLTVSGLSQNIKQLFALVCETLKYAGILKEIIGSTKLLKQEKKLQLSVAKVLVYDLLFGKGVKCGGNWKAIITKHRSQLKSALARLKVKRKVSRNEDLIVSKASGSQGCRVPRYVRVNLLKTSTNDVIDYFRRDGFIYRGRATSVNDLKHLKGKEFICDLHLPELLVFPSTIDLHQHFLYTAGHIILQDKASCLPAHLLNPPQGSHVIDACAAPGNKTSHLAAILRNKGKLFAFDLDIQRLATMGTLLLRAGVTCHQLANEDFLLVASSDPKYQDVRHLLLDPSCSGSGIVSRLKQVTEDEESASPERLQALSSFQRKALCHALSFPRVQRVVYSTCSVHQEENEEVVREVLQQHRDSFRLVNLMPSWPYRGLDTFPEGSLCLRASPDQTLTNGFFVAMFERWSGEKTTEQTKSPSQAKASLSAVDTVGMDGNSEASPSTAPTVKRKRKKKKKKLQPSA</sequence>
<comment type="similarity">
    <text evidence="12">Belongs to the class I-like SAM-binding methyltransferase superfamily. RsmB/NOP family.</text>
</comment>
<dbReference type="InterPro" id="IPR029063">
    <property type="entry name" value="SAM-dependent_MTases_sf"/>
</dbReference>
<reference evidence="17" key="3">
    <citation type="journal article" date="2014" name="Nature">
        <title>Elephant shark genome provides unique insights into gnathostome evolution.</title>
        <authorList>
            <consortium name="International Elephant Shark Genome Sequencing Consortium"/>
            <person name="Venkatesh B."/>
            <person name="Lee A.P."/>
            <person name="Ravi V."/>
            <person name="Maurya A.K."/>
            <person name="Lian M.M."/>
            <person name="Swann J.B."/>
            <person name="Ohta Y."/>
            <person name="Flajnik M.F."/>
            <person name="Sutoh Y."/>
            <person name="Kasahara M."/>
            <person name="Hoon S."/>
            <person name="Gangu V."/>
            <person name="Roy S.W."/>
            <person name="Irimia M."/>
            <person name="Korzh V."/>
            <person name="Kondrychyn I."/>
            <person name="Lim Z.W."/>
            <person name="Tay B.H."/>
            <person name="Tohari S."/>
            <person name="Kong K.W."/>
            <person name="Ho S."/>
            <person name="Lorente-Galdos B."/>
            <person name="Quilez J."/>
            <person name="Marques-Bonet T."/>
            <person name="Raney B.J."/>
            <person name="Ingham P.W."/>
            <person name="Tay A."/>
            <person name="Hillier L.W."/>
            <person name="Minx P."/>
            <person name="Boehm T."/>
            <person name="Wilson R.K."/>
            <person name="Brenner S."/>
            <person name="Warren W.C."/>
        </authorList>
    </citation>
    <scope>NUCLEOTIDE SEQUENCE [LARGE SCALE GENOMIC DNA]</scope>
</reference>
<feature type="binding site" evidence="12">
    <location>
        <begin position="235"/>
        <end position="241"/>
    </location>
    <ligand>
        <name>S-adenosyl-L-methionine</name>
        <dbReference type="ChEBI" id="CHEBI:59789"/>
    </ligand>
</feature>
<evidence type="ECO:0000256" key="5">
    <source>
        <dbReference type="ARBA" id="ARBA00022679"/>
    </source>
</evidence>
<feature type="binding site" evidence="12">
    <location>
        <position position="259"/>
    </location>
    <ligand>
        <name>S-adenosyl-L-methionine</name>
        <dbReference type="ChEBI" id="CHEBI:59789"/>
    </ligand>
</feature>
<reference evidence="17" key="2">
    <citation type="journal article" date="2007" name="PLoS Biol.">
        <title>Survey sequencing and comparative analysis of the elephant shark (Callorhinchus milii) genome.</title>
        <authorList>
            <person name="Venkatesh B."/>
            <person name="Kirkness E.F."/>
            <person name="Loh Y.H."/>
            <person name="Halpern A.L."/>
            <person name="Lee A.P."/>
            <person name="Johnson J."/>
            <person name="Dandona N."/>
            <person name="Viswanathan L.D."/>
            <person name="Tay A."/>
            <person name="Venter J.C."/>
            <person name="Strausberg R.L."/>
            <person name="Brenner S."/>
        </authorList>
    </citation>
    <scope>NUCLEOTIDE SEQUENCE [LARGE SCALE GENOMIC DNA]</scope>
</reference>
<dbReference type="InterPro" id="IPR048889">
    <property type="entry name" value="NSUN5_RCM1_N"/>
</dbReference>
<reference evidence="16" key="4">
    <citation type="submission" date="2025-08" db="UniProtKB">
        <authorList>
            <consortium name="Ensembl"/>
        </authorList>
    </citation>
    <scope>IDENTIFICATION</scope>
</reference>
<dbReference type="GO" id="GO:0005730">
    <property type="term" value="C:nucleolus"/>
    <property type="evidence" value="ECO:0007669"/>
    <property type="project" value="UniProtKB-SubCell"/>
</dbReference>
<dbReference type="Proteomes" id="UP000314986">
    <property type="component" value="Unassembled WGS sequence"/>
</dbReference>
<keyword evidence="8" id="KW-0007">Acetylation</keyword>
<dbReference type="Pfam" id="PF01189">
    <property type="entry name" value="Methyltr_RsmB-F"/>
    <property type="match status" value="1"/>
</dbReference>
<dbReference type="SUPFAM" id="SSF53335">
    <property type="entry name" value="S-adenosyl-L-methionine-dependent methyltransferases"/>
    <property type="match status" value="1"/>
</dbReference>
<evidence type="ECO:0000256" key="7">
    <source>
        <dbReference type="ARBA" id="ARBA00022884"/>
    </source>
</evidence>
<keyword evidence="14" id="KW-0732">Signal</keyword>
<evidence type="ECO:0000256" key="1">
    <source>
        <dbReference type="ARBA" id="ARBA00004604"/>
    </source>
</evidence>
<dbReference type="Gene3D" id="3.30.70.1170">
    <property type="entry name" value="Sun protein, domain 3"/>
    <property type="match status" value="1"/>
</dbReference>
<dbReference type="PRINTS" id="PR02008">
    <property type="entry name" value="RCMTFAMILY"/>
</dbReference>
<feature type="compositionally biased region" description="Polar residues" evidence="13">
    <location>
        <begin position="435"/>
        <end position="444"/>
    </location>
</feature>
<evidence type="ECO:0000256" key="14">
    <source>
        <dbReference type="SAM" id="SignalP"/>
    </source>
</evidence>